<evidence type="ECO:0000313" key="3">
    <source>
        <dbReference type="Proteomes" id="UP000682877"/>
    </source>
</evidence>
<feature type="region of interest" description="Disordered" evidence="1">
    <location>
        <begin position="507"/>
        <end position="537"/>
    </location>
</feature>
<proteinExistence type="predicted"/>
<evidence type="ECO:0000313" key="2">
    <source>
        <dbReference type="EMBL" id="CAE5964374.1"/>
    </source>
</evidence>
<feature type="region of interest" description="Disordered" evidence="1">
    <location>
        <begin position="265"/>
        <end position="307"/>
    </location>
</feature>
<feature type="region of interest" description="Disordered" evidence="1">
    <location>
        <begin position="549"/>
        <end position="582"/>
    </location>
</feature>
<protein>
    <submittedName>
        <fullName evidence="2">Uncharacterized protein</fullName>
    </submittedName>
</protein>
<gene>
    <name evidence="2" type="ORF">AARE701A_LOCUS5610</name>
</gene>
<dbReference type="EMBL" id="LR999452">
    <property type="protein sequence ID" value="CAE5964374.1"/>
    <property type="molecule type" value="Genomic_DNA"/>
</dbReference>
<reference evidence="2" key="1">
    <citation type="submission" date="2021-01" db="EMBL/GenBank/DDBJ databases">
        <authorList>
            <person name="Bezrukov I."/>
        </authorList>
    </citation>
    <scope>NUCLEOTIDE SEQUENCE</scope>
</reference>
<sequence length="1274" mass="141757">MDFHGMKRKDLQALSKKHGIPANLKNIEMANRLSSVLEKETLKDTISLSEDSVEVLEDDIVVKRVRFSPENEVFEFTRSVKKCQRKNVRTLSKGNVQDLQESGIELRRSTRIVAKGNKTVAGSNVNESTARRGRWFDVTKGLKVPRRLKRIGSTGTSQVDYKVRGLMPFEDVSEGLSEKIGRRPTQPISRSTPLFSKTGDLLPVKPSKLLVDIYKEDKLVKNNVKEVLQDDPKFEKVSRRSRQSVNCIDVQTNTQDQRRSIRLKARAANPSMEGESSDGRPLCSAKESKEEIKTTKQSKRSMVVNSREGELVKDKAKEPLIDCKVQTTEDYRRLKVQDASKVENVPRRSKRRCNDINVLMDKRPIKAVKRDDLGVKKAPKHSRQRVKSLSELLVDGQAQKGGKQPKRTFGNDREGKKLLQCSKHTASDKMLGQALSDSLKSCSVIDCERDGVGNVKKSNVNDEMQVRVRVSRSSSRHHSFKVPIEVERNLIEKKTDETLDSLVKSSKRVTRMTKRDRSAEPGKGIETASTQSNLAPKKGLDEYIQFDQEEGGGANVESRGSSKKSKTMNQECVKDKPQGMIENSPFLSETKAAESVMITTENVLDSTLEIAVDSFQRTNAQELNSELMEGNREEKLERDTVSMVESEVREHSSLEAILENSAECWKEIHPITDGEEGSEEKEAQGANLHGNCIEYNTENNSAEEEMEITKVCCVNLTPEKLVDEYTQLEPEEAQGVNIEARGSFKKMKTVNQEFVKDKPQGMTEKASPSTSETNGIEHVMISEDVLNSTLKVSGDFSPVRNTQELDSEPLDGQHEEKHEQDTVLMAAIEEKEETSPLSIFQVDCGIFTTTEKHLLLETGEGVKEDNITAKSHVVNDVLAAAVPQSLMGDSELDEAEKYREIKDVEMLGESNTSTHPERQILFGNSVLDETKDYSAATCEVAFVLTSAERQLLVNSKPYSDGKQEQKEVDDSVVQENTIVDSSGSIASKVSYNHELNAGQETAGAEDVVGLDATQGTSKKNREHSPHVDTEEAETIREAEKNISLSSFVALPAEGNNSETIGEISSYLEVAGTCSMVSVESGPSTDIQNQINDALEEWAITDNNEVDELVEAKVTENIQKGFEGNLLLNSSGGGSNVSGETCILGETEDEDEADVPIAIAVEKAISLTPDELTVQNHINEKAADEEMITRETTPIPEETMNESSENRKEYLNIDESATLSERQVRREPTLIFRTQVKPTKHDMKENAPNSKIVHNLNVTAPRTSKRPPLQDLSKN</sequence>
<keyword evidence="3" id="KW-1185">Reference proteome</keyword>
<organism evidence="2 3">
    <name type="scientific">Arabidopsis arenosa</name>
    <name type="common">Sand rock-cress</name>
    <name type="synonym">Cardaminopsis arenosa</name>
    <dbReference type="NCBI Taxonomy" id="38785"/>
    <lineage>
        <taxon>Eukaryota</taxon>
        <taxon>Viridiplantae</taxon>
        <taxon>Streptophyta</taxon>
        <taxon>Embryophyta</taxon>
        <taxon>Tracheophyta</taxon>
        <taxon>Spermatophyta</taxon>
        <taxon>Magnoliopsida</taxon>
        <taxon>eudicotyledons</taxon>
        <taxon>Gunneridae</taxon>
        <taxon>Pentapetalae</taxon>
        <taxon>rosids</taxon>
        <taxon>malvids</taxon>
        <taxon>Brassicales</taxon>
        <taxon>Brassicaceae</taxon>
        <taxon>Camelineae</taxon>
        <taxon>Arabidopsis</taxon>
    </lineage>
</organism>
<evidence type="ECO:0000256" key="1">
    <source>
        <dbReference type="SAM" id="MobiDB-lite"/>
    </source>
</evidence>
<feature type="region of interest" description="Disordered" evidence="1">
    <location>
        <begin position="395"/>
        <end position="414"/>
    </location>
</feature>
<dbReference type="Proteomes" id="UP000682877">
    <property type="component" value="Chromosome 2"/>
</dbReference>
<accession>A0A8S1ZRG0</accession>
<feature type="region of interest" description="Disordered" evidence="1">
    <location>
        <begin position="1239"/>
        <end position="1274"/>
    </location>
</feature>
<dbReference type="AlphaFoldDB" id="A0A8S1ZRG0"/>
<name>A0A8S1ZRG0_ARAAE</name>